<keyword evidence="2" id="KW-0119">Carbohydrate metabolism</keyword>
<dbReference type="EMBL" id="HBUE01038392">
    <property type="protein sequence ID" value="CAG6459755.1"/>
    <property type="molecule type" value="Transcribed_RNA"/>
</dbReference>
<dbReference type="Pfam" id="PF00182">
    <property type="entry name" value="Glyco_hydro_19"/>
    <property type="match status" value="1"/>
</dbReference>
<protein>
    <submittedName>
        <fullName evidence="6">Endochitinase At2g43610</fullName>
    </submittedName>
</protein>
<dbReference type="PANTHER" id="PTHR22595">
    <property type="entry name" value="CHITINASE-RELATED"/>
    <property type="match status" value="1"/>
</dbReference>
<evidence type="ECO:0000256" key="3">
    <source>
        <dbReference type="ARBA" id="ARBA00023295"/>
    </source>
</evidence>
<dbReference type="CDD" id="cd00325">
    <property type="entry name" value="chitinase_GH19"/>
    <property type="match status" value="1"/>
</dbReference>
<dbReference type="PANTHER" id="PTHR22595:SF197">
    <property type="entry name" value="CHITINASE FAMILY PROTEIN"/>
    <property type="match status" value="1"/>
</dbReference>
<evidence type="ECO:0000313" key="6">
    <source>
        <dbReference type="EMBL" id="CAG6459755.1"/>
    </source>
</evidence>
<reference evidence="6" key="1">
    <citation type="submission" date="2021-05" db="EMBL/GenBank/DDBJ databases">
        <authorList>
            <person name="Alioto T."/>
            <person name="Alioto T."/>
            <person name="Gomez Garrido J."/>
        </authorList>
    </citation>
    <scope>NUCLEOTIDE SEQUENCE</scope>
</reference>
<sequence length="180" mass="19754">MASSSDVNRALEACGYSSVGGDLAGIIASGVNRATGSDRNEAAMFTAQLIHESGGFQFREERGGANQHYTPYHGRGFIQLTHDYNYRPASQDLYGDDRLMRDPGLVSRDARTSMDVSVWFWQKNVRDRGGPSQNNFGLTTKAINGGIESSSSHPSAVKRYKHYRAIASAWGINNVAINQY</sequence>
<evidence type="ECO:0000256" key="4">
    <source>
        <dbReference type="ARBA" id="ARBA00023326"/>
    </source>
</evidence>
<dbReference type="Gene3D" id="1.10.530.10">
    <property type="match status" value="1"/>
</dbReference>
<evidence type="ECO:0000256" key="1">
    <source>
        <dbReference type="ARBA" id="ARBA00022801"/>
    </source>
</evidence>
<accession>A0A8D8APA1</accession>
<keyword evidence="4" id="KW-0624">Polysaccharide degradation</keyword>
<evidence type="ECO:0000256" key="2">
    <source>
        <dbReference type="ARBA" id="ARBA00023277"/>
    </source>
</evidence>
<dbReference type="InterPro" id="IPR000726">
    <property type="entry name" value="Glyco_hydro_19_cat"/>
</dbReference>
<dbReference type="GO" id="GO:0004568">
    <property type="term" value="F:chitinase activity"/>
    <property type="evidence" value="ECO:0007669"/>
    <property type="project" value="InterPro"/>
</dbReference>
<dbReference type="GO" id="GO:0000272">
    <property type="term" value="P:polysaccharide catabolic process"/>
    <property type="evidence" value="ECO:0007669"/>
    <property type="project" value="UniProtKB-KW"/>
</dbReference>
<dbReference type="Gene3D" id="3.30.20.10">
    <property type="entry name" value="Endochitinase, domain 2"/>
    <property type="match status" value="1"/>
</dbReference>
<dbReference type="GO" id="GO:0016998">
    <property type="term" value="P:cell wall macromolecule catabolic process"/>
    <property type="evidence" value="ECO:0007669"/>
    <property type="project" value="InterPro"/>
</dbReference>
<dbReference type="SUPFAM" id="SSF53955">
    <property type="entry name" value="Lysozyme-like"/>
    <property type="match status" value="1"/>
</dbReference>
<dbReference type="AlphaFoldDB" id="A0A8D8APA1"/>
<dbReference type="InterPro" id="IPR023346">
    <property type="entry name" value="Lysozyme-like_dom_sf"/>
</dbReference>
<organism evidence="6">
    <name type="scientific">Culex pipiens</name>
    <name type="common">House mosquito</name>
    <dbReference type="NCBI Taxonomy" id="7175"/>
    <lineage>
        <taxon>Eukaryota</taxon>
        <taxon>Metazoa</taxon>
        <taxon>Ecdysozoa</taxon>
        <taxon>Arthropoda</taxon>
        <taxon>Hexapoda</taxon>
        <taxon>Insecta</taxon>
        <taxon>Pterygota</taxon>
        <taxon>Neoptera</taxon>
        <taxon>Endopterygota</taxon>
        <taxon>Diptera</taxon>
        <taxon>Nematocera</taxon>
        <taxon>Culicoidea</taxon>
        <taxon>Culicidae</taxon>
        <taxon>Culicinae</taxon>
        <taxon>Culicini</taxon>
        <taxon>Culex</taxon>
        <taxon>Culex</taxon>
    </lineage>
</organism>
<proteinExistence type="predicted"/>
<evidence type="ECO:0000259" key="5">
    <source>
        <dbReference type="Pfam" id="PF00182"/>
    </source>
</evidence>
<keyword evidence="1" id="KW-0378">Hydrolase</keyword>
<feature type="domain" description="Glycoside hydrolase family 19 catalytic" evidence="5">
    <location>
        <begin position="69"/>
        <end position="124"/>
    </location>
</feature>
<name>A0A8D8APA1_CULPI</name>
<dbReference type="GO" id="GO:0006032">
    <property type="term" value="P:chitin catabolic process"/>
    <property type="evidence" value="ECO:0007669"/>
    <property type="project" value="InterPro"/>
</dbReference>
<keyword evidence="3" id="KW-0326">Glycosidase</keyword>